<evidence type="ECO:0000256" key="4">
    <source>
        <dbReference type="ARBA" id="ARBA00065562"/>
    </source>
</evidence>
<comment type="function">
    <text evidence="3">Plays a role in immunological synaptic F-actin density and architecture organization. Regulates actin reorganization in lymphocytes, possibly through the modulation of Rac1 activity. Required for the formation of membrane ruffles during macropinocytosis. Plays a role in cell migration and is required for the formation of cup-like structures during trans-endothelial migration of leukocytes. Binds phospholipids in an activation-dependent manner; thereby acting as an anchor for other proteins to the plasma membrane (PM). Plays a role in exocytosis of cytotoxic granules (CG) by lymphocytes/Component of the exocytosis machinery in natural killer (NK) and CD8+ T cells. Promotes the docking of cytotoxic granules (CG) to the plasma membrane through the interaction with UNC13D. Involved in the cytotoxic activity of lymphocytes/primary CD8+ T cells.</text>
</comment>
<dbReference type="Proteomes" id="UP000694621">
    <property type="component" value="Unplaced"/>
</dbReference>
<dbReference type="SMART" id="SM00175">
    <property type="entry name" value="RAB"/>
    <property type="match status" value="1"/>
</dbReference>
<protein>
    <recommendedName>
        <fullName evidence="5">Rho-related GTP-binding protein RhoG</fullName>
    </recommendedName>
</protein>
<proteinExistence type="predicted"/>
<dbReference type="GO" id="GO:0007264">
    <property type="term" value="P:small GTPase-mediated signal transduction"/>
    <property type="evidence" value="ECO:0007669"/>
    <property type="project" value="InterPro"/>
</dbReference>
<dbReference type="Gene3D" id="3.40.50.300">
    <property type="entry name" value="P-loop containing nucleotide triphosphate hydrolases"/>
    <property type="match status" value="1"/>
</dbReference>
<accession>A0A8B9LBT8</accession>
<dbReference type="NCBIfam" id="TIGR00231">
    <property type="entry name" value="small_GTP"/>
    <property type="match status" value="1"/>
</dbReference>
<name>A0A8B9LBT8_ASTMX</name>
<comment type="subunit">
    <text evidence="4">Interacts with ARHGEF26. Interacts with ARHGEF16. Interacts with UNC13D; the interaction increases RhoG affinity to the membrane lipids, targets UNC13D to membrane lipids and facilitates cytotoxic granule (CG) docking to the plasma membrane.</text>
</comment>
<dbReference type="SUPFAM" id="SSF52540">
    <property type="entry name" value="P-loop containing nucleoside triphosphate hydrolases"/>
    <property type="match status" value="1"/>
</dbReference>
<dbReference type="FunFam" id="3.40.50.300:FF:000118">
    <property type="entry name" value="Rho-related GTP-binding protein RhoG"/>
    <property type="match status" value="1"/>
</dbReference>
<dbReference type="PROSITE" id="PS51421">
    <property type="entry name" value="RAS"/>
    <property type="match status" value="1"/>
</dbReference>
<keyword evidence="2" id="KW-0342">GTP-binding</keyword>
<dbReference type="Pfam" id="PF00071">
    <property type="entry name" value="Ras"/>
    <property type="match status" value="1"/>
</dbReference>
<evidence type="ECO:0000256" key="3">
    <source>
        <dbReference type="ARBA" id="ARBA00059483"/>
    </source>
</evidence>
<evidence type="ECO:0000256" key="5">
    <source>
        <dbReference type="ARBA" id="ARBA00069400"/>
    </source>
</evidence>
<dbReference type="AlphaFoldDB" id="A0A8B9LBT8"/>
<dbReference type="InterPro" id="IPR003578">
    <property type="entry name" value="Small_GTPase_Rho"/>
</dbReference>
<dbReference type="InterPro" id="IPR005225">
    <property type="entry name" value="Small_GTP-bd"/>
</dbReference>
<dbReference type="InterPro" id="IPR027417">
    <property type="entry name" value="P-loop_NTPase"/>
</dbReference>
<dbReference type="PROSITE" id="PS51419">
    <property type="entry name" value="RAB"/>
    <property type="match status" value="1"/>
</dbReference>
<dbReference type="GO" id="GO:0005525">
    <property type="term" value="F:GTP binding"/>
    <property type="evidence" value="ECO:0007669"/>
    <property type="project" value="UniProtKB-KW"/>
</dbReference>
<organism evidence="6 7">
    <name type="scientific">Astyanax mexicanus</name>
    <name type="common">Blind cave fish</name>
    <name type="synonym">Astyanax fasciatus mexicanus</name>
    <dbReference type="NCBI Taxonomy" id="7994"/>
    <lineage>
        <taxon>Eukaryota</taxon>
        <taxon>Metazoa</taxon>
        <taxon>Chordata</taxon>
        <taxon>Craniata</taxon>
        <taxon>Vertebrata</taxon>
        <taxon>Euteleostomi</taxon>
        <taxon>Actinopterygii</taxon>
        <taxon>Neopterygii</taxon>
        <taxon>Teleostei</taxon>
        <taxon>Ostariophysi</taxon>
        <taxon>Characiformes</taxon>
        <taxon>Characoidei</taxon>
        <taxon>Acestrorhamphidae</taxon>
        <taxon>Acestrorhamphinae</taxon>
        <taxon>Astyanax</taxon>
    </lineage>
</organism>
<dbReference type="SMART" id="SM00173">
    <property type="entry name" value="RAS"/>
    <property type="match status" value="1"/>
</dbReference>
<dbReference type="PANTHER" id="PTHR24072">
    <property type="entry name" value="RHO FAMILY GTPASE"/>
    <property type="match status" value="1"/>
</dbReference>
<dbReference type="SMART" id="SM00174">
    <property type="entry name" value="RHO"/>
    <property type="match status" value="1"/>
</dbReference>
<evidence type="ECO:0000256" key="2">
    <source>
        <dbReference type="ARBA" id="ARBA00023134"/>
    </source>
</evidence>
<dbReference type="InterPro" id="IPR001806">
    <property type="entry name" value="Small_GTPase"/>
</dbReference>
<sequence length="234" mass="26729">MFLKTPYLIKKMTGLNRAQAHYDSLRSRSVRFGLDFFGPDLSSSRNTCVLVGDKASEKTCLLITFTTNAFPKEYIPNVFDNYISTVMVDSRPFTLKLWDTAGQEDFDRLRPLSYPQTNVFIICFSISDPTSYDNVKLKWYPEVSHYCPNVPFLLVGTQVDNRGDSTVLENLKEQKLTPVTQQQGQALAQKIGAIKYLECSALTQRRMREVFMEAVRASLNLNTVPHKRSWSTCL</sequence>
<dbReference type="GO" id="GO:0003924">
    <property type="term" value="F:GTPase activity"/>
    <property type="evidence" value="ECO:0007669"/>
    <property type="project" value="InterPro"/>
</dbReference>
<reference evidence="6" key="1">
    <citation type="submission" date="2025-08" db="UniProtKB">
        <authorList>
            <consortium name="Ensembl"/>
        </authorList>
    </citation>
    <scope>IDENTIFICATION</scope>
</reference>
<keyword evidence="1" id="KW-0547">Nucleotide-binding</keyword>
<dbReference type="PROSITE" id="PS51420">
    <property type="entry name" value="RHO"/>
    <property type="match status" value="1"/>
</dbReference>
<dbReference type="Ensembl" id="ENSAMXT00005054210.1">
    <property type="protein sequence ID" value="ENSAMXP00005050011.1"/>
    <property type="gene ID" value="ENSAMXG00005022740.1"/>
</dbReference>
<evidence type="ECO:0000313" key="7">
    <source>
        <dbReference type="Proteomes" id="UP000694621"/>
    </source>
</evidence>
<dbReference type="PRINTS" id="PR00449">
    <property type="entry name" value="RASTRNSFRMNG"/>
</dbReference>
<evidence type="ECO:0000313" key="6">
    <source>
        <dbReference type="Ensembl" id="ENSAMXP00005050011.1"/>
    </source>
</evidence>
<evidence type="ECO:0000256" key="1">
    <source>
        <dbReference type="ARBA" id="ARBA00022741"/>
    </source>
</evidence>